<proteinExistence type="predicted"/>
<dbReference type="AlphaFoldDB" id="A0A166X752"/>
<accession>A0A166X752</accession>
<gene>
    <name evidence="1" type="ORF">FIBSPDRAFT_9776</name>
</gene>
<dbReference type="Gene3D" id="2.60.120.260">
    <property type="entry name" value="Galactose-binding domain-like"/>
    <property type="match status" value="2"/>
</dbReference>
<protein>
    <recommendedName>
        <fullName evidence="3">Carbohydrate-binding module family 35 protein</fullName>
    </recommendedName>
</protein>
<evidence type="ECO:0000313" key="2">
    <source>
        <dbReference type="Proteomes" id="UP000076532"/>
    </source>
</evidence>
<evidence type="ECO:0000313" key="1">
    <source>
        <dbReference type="EMBL" id="KZP34490.1"/>
    </source>
</evidence>
<keyword evidence="2" id="KW-1185">Reference proteome</keyword>
<dbReference type="OrthoDB" id="3258237at2759"/>
<name>A0A166X752_9AGAM</name>
<dbReference type="Proteomes" id="UP000076532">
    <property type="component" value="Unassembled WGS sequence"/>
</dbReference>
<evidence type="ECO:0008006" key="3">
    <source>
        <dbReference type="Google" id="ProtNLM"/>
    </source>
</evidence>
<reference evidence="1 2" key="1">
    <citation type="journal article" date="2016" name="Mol. Biol. Evol.">
        <title>Comparative Genomics of Early-Diverging Mushroom-Forming Fungi Provides Insights into the Origins of Lignocellulose Decay Capabilities.</title>
        <authorList>
            <person name="Nagy L.G."/>
            <person name="Riley R."/>
            <person name="Tritt A."/>
            <person name="Adam C."/>
            <person name="Daum C."/>
            <person name="Floudas D."/>
            <person name="Sun H."/>
            <person name="Yadav J.S."/>
            <person name="Pangilinan J."/>
            <person name="Larsson K.H."/>
            <person name="Matsuura K."/>
            <person name="Barry K."/>
            <person name="Labutti K."/>
            <person name="Kuo R."/>
            <person name="Ohm R.A."/>
            <person name="Bhattacharya S.S."/>
            <person name="Shirouzu T."/>
            <person name="Yoshinaga Y."/>
            <person name="Martin F.M."/>
            <person name="Grigoriev I.V."/>
            <person name="Hibbett D.S."/>
        </authorList>
    </citation>
    <scope>NUCLEOTIDE SEQUENCE [LARGE SCALE GENOMIC DNA]</scope>
    <source>
        <strain evidence="1 2">CBS 109695</strain>
    </source>
</reference>
<organism evidence="1 2">
    <name type="scientific">Athelia psychrophila</name>
    <dbReference type="NCBI Taxonomy" id="1759441"/>
    <lineage>
        <taxon>Eukaryota</taxon>
        <taxon>Fungi</taxon>
        <taxon>Dikarya</taxon>
        <taxon>Basidiomycota</taxon>
        <taxon>Agaricomycotina</taxon>
        <taxon>Agaricomycetes</taxon>
        <taxon>Agaricomycetidae</taxon>
        <taxon>Atheliales</taxon>
        <taxon>Atheliaceae</taxon>
        <taxon>Athelia</taxon>
    </lineage>
</organism>
<dbReference type="EMBL" id="KV417480">
    <property type="protein sequence ID" value="KZP34490.1"/>
    <property type="molecule type" value="Genomic_DNA"/>
</dbReference>
<sequence>MPSRNITIDNINPLIDYQPVGTWSEGNSTDGLMDSYMDSTFTLCISSGATATLTFNGTAVYLFGAKRGNHGLYNVTLDGTTTAGNGQYTDPGLFQTPLFAAANLANTLHTVTLTNAGITGNRDFDYLDLDFITWTSEYGTDSEQATSTVIQDSSSQFAYSPPSAWNTNPADLSNFFGQSGHATTTSGASTTLSFVGDAVQIFGTVGPQVSPYSVQLDNGSTTTYNATKYAGYEQVLIYYADNLGSGSHNVKITNAPALSGESLNINYALVNAVPITSTHSKSG</sequence>